<gene>
    <name evidence="6" type="primary">20210557</name>
    <name evidence="5" type="ORF">HELRODRAFT_186550</name>
</gene>
<dbReference type="Proteomes" id="UP000015101">
    <property type="component" value="Unassembled WGS sequence"/>
</dbReference>
<dbReference type="PROSITE" id="PS50082">
    <property type="entry name" value="WD_REPEATS_2"/>
    <property type="match status" value="6"/>
</dbReference>
<dbReference type="EMBL" id="AMQM01001616">
    <property type="status" value="NOT_ANNOTATED_CDS"/>
    <property type="molecule type" value="Genomic_DNA"/>
</dbReference>
<dbReference type="PANTHER" id="PTHR19920">
    <property type="entry name" value="WD40 PROTEIN CIAO1"/>
    <property type="match status" value="1"/>
</dbReference>
<dbReference type="InParanoid" id="T1FP10"/>
<organism evidence="6 7">
    <name type="scientific">Helobdella robusta</name>
    <name type="common">Californian leech</name>
    <dbReference type="NCBI Taxonomy" id="6412"/>
    <lineage>
        <taxon>Eukaryota</taxon>
        <taxon>Metazoa</taxon>
        <taxon>Spiralia</taxon>
        <taxon>Lophotrochozoa</taxon>
        <taxon>Annelida</taxon>
        <taxon>Clitellata</taxon>
        <taxon>Hirudinea</taxon>
        <taxon>Rhynchobdellida</taxon>
        <taxon>Glossiphoniidae</taxon>
        <taxon>Helobdella</taxon>
    </lineage>
</organism>
<dbReference type="CDD" id="cd00200">
    <property type="entry name" value="WD40"/>
    <property type="match status" value="1"/>
</dbReference>
<feature type="repeat" description="WD" evidence="4">
    <location>
        <begin position="281"/>
        <end position="318"/>
    </location>
</feature>
<evidence type="ECO:0000313" key="5">
    <source>
        <dbReference type="EMBL" id="ESN94421.1"/>
    </source>
</evidence>
<feature type="repeat" description="WD" evidence="4">
    <location>
        <begin position="55"/>
        <end position="87"/>
    </location>
</feature>
<reference evidence="6" key="3">
    <citation type="submission" date="2015-06" db="UniProtKB">
        <authorList>
            <consortium name="EnsemblMetazoa"/>
        </authorList>
    </citation>
    <scope>IDENTIFICATION</scope>
</reference>
<protein>
    <recommendedName>
        <fullName evidence="3">Probable cytosolic iron-sulfur protein assembly protein CIAO1 homolog</fullName>
    </recommendedName>
</protein>
<reference evidence="5 7" key="2">
    <citation type="journal article" date="2013" name="Nature">
        <title>Insights into bilaterian evolution from three spiralian genomes.</title>
        <authorList>
            <person name="Simakov O."/>
            <person name="Marletaz F."/>
            <person name="Cho S.J."/>
            <person name="Edsinger-Gonzales E."/>
            <person name="Havlak P."/>
            <person name="Hellsten U."/>
            <person name="Kuo D.H."/>
            <person name="Larsson T."/>
            <person name="Lv J."/>
            <person name="Arendt D."/>
            <person name="Savage R."/>
            <person name="Osoegawa K."/>
            <person name="de Jong P."/>
            <person name="Grimwood J."/>
            <person name="Chapman J.A."/>
            <person name="Shapiro H."/>
            <person name="Aerts A."/>
            <person name="Otillar R.P."/>
            <person name="Terry A.Y."/>
            <person name="Boore J.L."/>
            <person name="Grigoriev I.V."/>
            <person name="Lindberg D.R."/>
            <person name="Seaver E.C."/>
            <person name="Weisblat D.A."/>
            <person name="Putnam N.H."/>
            <person name="Rokhsar D.S."/>
        </authorList>
    </citation>
    <scope>NUCLEOTIDE SEQUENCE</scope>
</reference>
<proteinExistence type="inferred from homology"/>
<dbReference type="PROSITE" id="PS50294">
    <property type="entry name" value="WD_REPEATS_REGION"/>
    <property type="match status" value="5"/>
</dbReference>
<dbReference type="PANTHER" id="PTHR19920:SF0">
    <property type="entry name" value="CYTOSOLIC IRON-SULFUR PROTEIN ASSEMBLY PROTEIN CIAO1-RELATED"/>
    <property type="match status" value="1"/>
</dbReference>
<dbReference type="EnsemblMetazoa" id="HelroT186550">
    <property type="protein sequence ID" value="HelroP186550"/>
    <property type="gene ID" value="HelroG186550"/>
</dbReference>
<dbReference type="SMART" id="SM00320">
    <property type="entry name" value="WD40"/>
    <property type="match status" value="7"/>
</dbReference>
<dbReference type="GeneID" id="20210557"/>
<dbReference type="OMA" id="IREIRWS"/>
<dbReference type="AlphaFoldDB" id="T1FP10"/>
<dbReference type="GO" id="GO:0097361">
    <property type="term" value="C:cytosolic [4Fe-4S] assembly targeting complex"/>
    <property type="evidence" value="ECO:0000318"/>
    <property type="project" value="GO_Central"/>
</dbReference>
<dbReference type="OrthoDB" id="284782at2759"/>
<keyword evidence="7" id="KW-1185">Reference proteome</keyword>
<dbReference type="HOGENOM" id="CLU_000288_57_8_1"/>
<dbReference type="STRING" id="6412.T1FP10"/>
<evidence type="ECO:0000256" key="3">
    <source>
        <dbReference type="HAMAP-Rule" id="MF_03037"/>
    </source>
</evidence>
<dbReference type="Pfam" id="PF00400">
    <property type="entry name" value="WD40"/>
    <property type="match status" value="7"/>
</dbReference>
<dbReference type="EMBL" id="KB097571">
    <property type="protein sequence ID" value="ESN94421.1"/>
    <property type="molecule type" value="Genomic_DNA"/>
</dbReference>
<evidence type="ECO:0000256" key="1">
    <source>
        <dbReference type="ARBA" id="ARBA00022574"/>
    </source>
</evidence>
<dbReference type="InterPro" id="IPR036322">
    <property type="entry name" value="WD40_repeat_dom_sf"/>
</dbReference>
<dbReference type="InterPro" id="IPR001680">
    <property type="entry name" value="WD40_rpt"/>
</dbReference>
<comment type="similarity">
    <text evidence="3">Belongs to the WD repeat CIA1 family.</text>
</comment>
<dbReference type="KEGG" id="hro:HELRODRAFT_186550"/>
<evidence type="ECO:0000313" key="6">
    <source>
        <dbReference type="EnsemblMetazoa" id="HelroP186550"/>
    </source>
</evidence>
<dbReference type="HAMAP" id="MF_03037">
    <property type="entry name" value="ciao1"/>
    <property type="match status" value="1"/>
</dbReference>
<feature type="repeat" description="WD" evidence="4">
    <location>
        <begin position="11"/>
        <end position="43"/>
    </location>
</feature>
<evidence type="ECO:0000256" key="2">
    <source>
        <dbReference type="ARBA" id="ARBA00022737"/>
    </source>
</evidence>
<reference evidence="7" key="1">
    <citation type="submission" date="2012-12" db="EMBL/GenBank/DDBJ databases">
        <authorList>
            <person name="Hellsten U."/>
            <person name="Grimwood J."/>
            <person name="Chapman J.A."/>
            <person name="Shapiro H."/>
            <person name="Aerts A."/>
            <person name="Otillar R.P."/>
            <person name="Terry A.Y."/>
            <person name="Boore J.L."/>
            <person name="Simakov O."/>
            <person name="Marletaz F."/>
            <person name="Cho S.-J."/>
            <person name="Edsinger-Gonzales E."/>
            <person name="Havlak P."/>
            <person name="Kuo D.-H."/>
            <person name="Larsson T."/>
            <person name="Lv J."/>
            <person name="Arendt D."/>
            <person name="Savage R."/>
            <person name="Osoegawa K."/>
            <person name="de Jong P."/>
            <person name="Lindberg D.R."/>
            <person name="Seaver E.C."/>
            <person name="Weisblat D.A."/>
            <person name="Putnam N.H."/>
            <person name="Grigoriev I.V."/>
            <person name="Rokhsar D.S."/>
        </authorList>
    </citation>
    <scope>NUCLEOTIDE SEQUENCE</scope>
</reference>
<feature type="repeat" description="WD" evidence="4">
    <location>
        <begin position="144"/>
        <end position="175"/>
    </location>
</feature>
<evidence type="ECO:0000256" key="4">
    <source>
        <dbReference type="PROSITE-ProRule" id="PRU00221"/>
    </source>
</evidence>
<dbReference type="eggNOG" id="KOG0645">
    <property type="taxonomic scope" value="Eukaryota"/>
</dbReference>
<sequence length="318" mass="35945">MPLALECCSILDGHQNKVWCLAWSPKGNILASCGEDRQIYLWSNEDLKWCSIKIATPHTRTIRCISWSPCGNFLASCSFDGTSCIWNSSKNFELVATLEGHESEVKCIDWSISGLFLSTCSRDKSVWIWEASLETNEFECVAVLHNHTQDVKKVKWHPLEDVLFSISYDNTIKIYASDLDGEWNCIFLLDGHSSTVWGISFDVNGDKVLTCSDDKSLILWKKIPDKYHNYVKINSYQHQNDCPIYDVSWSKSNFIATAGGDNKINVYEESNDELSLVLPLSGAHSQDVNSVSWNPCNNLQMASCSDDGLVKIWKFILS</sequence>
<dbReference type="FunFam" id="2.130.10.10:FF:000705">
    <property type="entry name" value="Probable cytosolic iron-sulfur protein assembly protein 1"/>
    <property type="match status" value="1"/>
</dbReference>
<dbReference type="InterPro" id="IPR015943">
    <property type="entry name" value="WD40/YVTN_repeat-like_dom_sf"/>
</dbReference>
<feature type="repeat" description="WD" evidence="4">
    <location>
        <begin position="189"/>
        <end position="221"/>
    </location>
</feature>
<dbReference type="RefSeq" id="XP_009027490.1">
    <property type="nucleotide sequence ID" value="XM_009029242.1"/>
</dbReference>
<keyword evidence="1 4" id="KW-0853">WD repeat</keyword>
<dbReference type="FunCoup" id="T1FP10">
    <property type="interactions" value="567"/>
</dbReference>
<name>T1FP10_HELRO</name>
<dbReference type="Gene3D" id="2.130.10.10">
    <property type="entry name" value="YVTN repeat-like/Quinoprotein amine dehydrogenase"/>
    <property type="match status" value="1"/>
</dbReference>
<dbReference type="SUPFAM" id="SSF50978">
    <property type="entry name" value="WD40 repeat-like"/>
    <property type="match status" value="1"/>
</dbReference>
<evidence type="ECO:0000313" key="7">
    <source>
        <dbReference type="Proteomes" id="UP000015101"/>
    </source>
</evidence>
<dbReference type="InterPro" id="IPR028608">
    <property type="entry name" value="CIAO1/Cia1"/>
</dbReference>
<dbReference type="CTD" id="20210557"/>
<dbReference type="GO" id="GO:0016226">
    <property type="term" value="P:iron-sulfur cluster assembly"/>
    <property type="evidence" value="ECO:0000318"/>
    <property type="project" value="GO_Central"/>
</dbReference>
<accession>T1FP10</accession>
<comment type="function">
    <text evidence="3">Essential component of the cytosolic iron-sulfur (Fe/S) protein assembly machinery. Required for the maturation of extramitochondrial Fe/S proteins.</text>
</comment>
<keyword evidence="2" id="KW-0677">Repeat</keyword>
<feature type="repeat" description="WD" evidence="4">
    <location>
        <begin position="98"/>
        <end position="130"/>
    </location>
</feature>